<evidence type="ECO:0000313" key="5">
    <source>
        <dbReference type="Proteomes" id="UP000266327"/>
    </source>
</evidence>
<dbReference type="GO" id="GO:0046872">
    <property type="term" value="F:metal ion binding"/>
    <property type="evidence" value="ECO:0007669"/>
    <property type="project" value="UniProtKB-KW"/>
</dbReference>
<keyword evidence="5" id="KW-1185">Reference proteome</keyword>
<feature type="domain" description="Gamma-butyrobetaine hydroxylase-like N-terminal" evidence="3">
    <location>
        <begin position="11"/>
        <end position="90"/>
    </location>
</feature>
<protein>
    <submittedName>
        <fullName evidence="4">DUF971 domain-containing protein</fullName>
    </submittedName>
</protein>
<dbReference type="Gene3D" id="3.30.2020.30">
    <property type="match status" value="1"/>
</dbReference>
<keyword evidence="2" id="KW-0408">Iron</keyword>
<evidence type="ECO:0000259" key="3">
    <source>
        <dbReference type="Pfam" id="PF06155"/>
    </source>
</evidence>
<organism evidence="4 5">
    <name type="scientific">Noviherbaspirillum sedimenti</name>
    <dbReference type="NCBI Taxonomy" id="2320865"/>
    <lineage>
        <taxon>Bacteria</taxon>
        <taxon>Pseudomonadati</taxon>
        <taxon>Pseudomonadota</taxon>
        <taxon>Betaproteobacteria</taxon>
        <taxon>Burkholderiales</taxon>
        <taxon>Oxalobacteraceae</taxon>
        <taxon>Noviherbaspirillum</taxon>
    </lineage>
</organism>
<name>A0A3A3GHB0_9BURK</name>
<gene>
    <name evidence="4" type="ORF">D3878_08655</name>
</gene>
<proteinExistence type="predicted"/>
<evidence type="ECO:0000256" key="2">
    <source>
        <dbReference type="ARBA" id="ARBA00023004"/>
    </source>
</evidence>
<keyword evidence="1" id="KW-0479">Metal-binding</keyword>
<dbReference type="EMBL" id="QYUQ01000002">
    <property type="protein sequence ID" value="RJG01646.1"/>
    <property type="molecule type" value="Genomic_DNA"/>
</dbReference>
<dbReference type="OrthoDB" id="9794178at2"/>
<dbReference type="InterPro" id="IPR038492">
    <property type="entry name" value="GBBH-like_N_sf"/>
</dbReference>
<dbReference type="InterPro" id="IPR010376">
    <property type="entry name" value="GBBH-like_N"/>
</dbReference>
<evidence type="ECO:0000313" key="4">
    <source>
        <dbReference type="EMBL" id="RJG01646.1"/>
    </source>
</evidence>
<dbReference type="PANTHER" id="PTHR35303:SF8">
    <property type="entry name" value="GAMMA-BUTYROBETAINE HYDROXYLASE-LIKE N-TERMINAL DOMAIN-CONTAINING PROTEIN"/>
    <property type="match status" value="1"/>
</dbReference>
<sequence>MPYPQALRSDARTALLEIVWDDGTTQQLDGALLRRQCPCADCKSMRQRSSDALAIHPPASITDIRLVGAYAAQIIFSDGHERGIFPWVYLKELDQE</sequence>
<reference evidence="5" key="1">
    <citation type="submission" date="2018-09" db="EMBL/GenBank/DDBJ databases">
        <authorList>
            <person name="Zhu H."/>
        </authorList>
    </citation>
    <scope>NUCLEOTIDE SEQUENCE [LARGE SCALE GENOMIC DNA]</scope>
    <source>
        <strain evidence="5">K1S02-23</strain>
    </source>
</reference>
<evidence type="ECO:0000256" key="1">
    <source>
        <dbReference type="ARBA" id="ARBA00022723"/>
    </source>
</evidence>
<accession>A0A3A3GHB0</accession>
<dbReference type="Proteomes" id="UP000266327">
    <property type="component" value="Unassembled WGS sequence"/>
</dbReference>
<dbReference type="AlphaFoldDB" id="A0A3A3GHB0"/>
<dbReference type="Pfam" id="PF06155">
    <property type="entry name" value="GBBH-like_N"/>
    <property type="match status" value="1"/>
</dbReference>
<dbReference type="RefSeq" id="WP_119785093.1">
    <property type="nucleotide sequence ID" value="NZ_QYUQ01000002.1"/>
</dbReference>
<dbReference type="PANTHER" id="PTHR35303">
    <property type="entry name" value="OS02G0197800 PROTEIN"/>
    <property type="match status" value="1"/>
</dbReference>
<comment type="caution">
    <text evidence="4">The sequence shown here is derived from an EMBL/GenBank/DDBJ whole genome shotgun (WGS) entry which is preliminary data.</text>
</comment>